<dbReference type="Proteomes" id="UP000011713">
    <property type="component" value="Unassembled WGS sequence"/>
</dbReference>
<dbReference type="EMBL" id="JH598533">
    <property type="status" value="NOT_ANNOTATED_CDS"/>
    <property type="molecule type" value="Genomic_DNA"/>
</dbReference>
<proteinExistence type="predicted"/>
<name>M4BPX6_HYAAE</name>
<organism evidence="1 2">
    <name type="scientific">Hyaloperonospora arabidopsidis (strain Emoy2)</name>
    <name type="common">Downy mildew agent</name>
    <name type="synonym">Peronospora arabidopsidis</name>
    <dbReference type="NCBI Taxonomy" id="559515"/>
    <lineage>
        <taxon>Eukaryota</taxon>
        <taxon>Sar</taxon>
        <taxon>Stramenopiles</taxon>
        <taxon>Oomycota</taxon>
        <taxon>Peronosporomycetes</taxon>
        <taxon>Peronosporales</taxon>
        <taxon>Peronosporaceae</taxon>
        <taxon>Hyaloperonospora</taxon>
    </lineage>
</organism>
<reference evidence="2" key="1">
    <citation type="journal article" date="2010" name="Science">
        <title>Signatures of adaptation to obligate biotrophy in the Hyaloperonospora arabidopsidis genome.</title>
        <authorList>
            <person name="Baxter L."/>
            <person name="Tripathy S."/>
            <person name="Ishaque N."/>
            <person name="Boot N."/>
            <person name="Cabral A."/>
            <person name="Kemen E."/>
            <person name="Thines M."/>
            <person name="Ah-Fong A."/>
            <person name="Anderson R."/>
            <person name="Badejoko W."/>
            <person name="Bittner-Eddy P."/>
            <person name="Boore J.L."/>
            <person name="Chibucos M.C."/>
            <person name="Coates M."/>
            <person name="Dehal P."/>
            <person name="Delehaunty K."/>
            <person name="Dong S."/>
            <person name="Downton P."/>
            <person name="Dumas B."/>
            <person name="Fabro G."/>
            <person name="Fronick C."/>
            <person name="Fuerstenberg S.I."/>
            <person name="Fulton L."/>
            <person name="Gaulin E."/>
            <person name="Govers F."/>
            <person name="Hughes L."/>
            <person name="Humphray S."/>
            <person name="Jiang R.H."/>
            <person name="Judelson H."/>
            <person name="Kamoun S."/>
            <person name="Kyung K."/>
            <person name="Meijer H."/>
            <person name="Minx P."/>
            <person name="Morris P."/>
            <person name="Nelson J."/>
            <person name="Phuntumart V."/>
            <person name="Qutob D."/>
            <person name="Rehmany A."/>
            <person name="Rougon-Cardoso A."/>
            <person name="Ryden P."/>
            <person name="Torto-Alalibo T."/>
            <person name="Studholme D."/>
            <person name="Wang Y."/>
            <person name="Win J."/>
            <person name="Wood J."/>
            <person name="Clifton S.W."/>
            <person name="Rogers J."/>
            <person name="Van den Ackerveken G."/>
            <person name="Jones J.D."/>
            <person name="McDowell J.M."/>
            <person name="Beynon J."/>
            <person name="Tyler B.M."/>
        </authorList>
    </citation>
    <scope>NUCLEOTIDE SEQUENCE [LARGE SCALE GENOMIC DNA]</scope>
    <source>
        <strain evidence="2">Emoy2</strain>
    </source>
</reference>
<dbReference type="InParanoid" id="M4BPX6"/>
<accession>M4BPX6</accession>
<evidence type="ECO:0000313" key="2">
    <source>
        <dbReference type="Proteomes" id="UP000011713"/>
    </source>
</evidence>
<dbReference type="VEuPathDB" id="FungiDB:HpaG808465"/>
<sequence>MQSRDRSSVLNMEAVGGVVQIVYFHGYVNYVQDLWYILSHADFLTKPVDCRVLSLMRRHRMWGWTPISRLRGLSTRSAITEVTTRRGGRHPPLYISLACLRTTRGRAKGTPKS</sequence>
<dbReference type="AlphaFoldDB" id="M4BPX6"/>
<protein>
    <submittedName>
        <fullName evidence="1">Uncharacterized protein</fullName>
    </submittedName>
</protein>
<keyword evidence="2" id="KW-1185">Reference proteome</keyword>
<reference evidence="1" key="2">
    <citation type="submission" date="2015-06" db="UniProtKB">
        <authorList>
            <consortium name="EnsemblProtists"/>
        </authorList>
    </citation>
    <scope>IDENTIFICATION</scope>
    <source>
        <strain evidence="1">Emoy2</strain>
    </source>
</reference>
<evidence type="ECO:0000313" key="1">
    <source>
        <dbReference type="EnsemblProtists" id="HpaP808465"/>
    </source>
</evidence>
<dbReference type="EnsemblProtists" id="HpaT808465">
    <property type="protein sequence ID" value="HpaP808465"/>
    <property type="gene ID" value="HpaG808465"/>
</dbReference>
<dbReference type="HOGENOM" id="CLU_2138316_0_0_1"/>